<protein>
    <submittedName>
        <fullName evidence="10">Succinate:cytochrome c oxidoreductase subunit 3</fullName>
    </submittedName>
</protein>
<dbReference type="GO" id="GO:0016020">
    <property type="term" value="C:membrane"/>
    <property type="evidence" value="ECO:0007669"/>
    <property type="project" value="UniProtKB-SubCell"/>
</dbReference>
<feature type="transmembrane region" description="Helical" evidence="9">
    <location>
        <begin position="36"/>
        <end position="63"/>
    </location>
</feature>
<feature type="transmembrane region" description="Helical" evidence="9">
    <location>
        <begin position="107"/>
        <end position="125"/>
    </location>
</feature>
<evidence type="ECO:0000313" key="10">
    <source>
        <dbReference type="EMBL" id="QNM39484.1"/>
    </source>
</evidence>
<accession>A0A7G9IVU0</accession>
<evidence type="ECO:0000256" key="7">
    <source>
        <dbReference type="ARBA" id="ARBA00023136"/>
    </source>
</evidence>
<proteinExistence type="predicted"/>
<dbReference type="GO" id="GO:0005739">
    <property type="term" value="C:mitochondrion"/>
    <property type="evidence" value="ECO:0007669"/>
    <property type="project" value="GOC"/>
</dbReference>
<reference evidence="10" key="1">
    <citation type="submission" date="2020-07" db="EMBL/GenBank/DDBJ databases">
        <title>Complete mitochondrial genomes reveal population-level patterns in the widespread red alga Gelidiella fanii (Gelidiales, Rhodophyta).</title>
        <authorList>
            <person name="Boo G.H."/>
            <person name="Zubia M."/>
            <person name="Hughey J.R."/>
            <person name="Sherwood A.R."/>
            <person name="Fujii M.T."/>
            <person name="Boo S.M."/>
            <person name="Miller K.A."/>
        </authorList>
    </citation>
    <scope>NUCLEOTIDE SEQUENCE</scope>
</reference>
<dbReference type="CDD" id="cd03499">
    <property type="entry name" value="SQR_TypeC_SdhC"/>
    <property type="match status" value="1"/>
</dbReference>
<keyword evidence="3 9" id="KW-0812">Transmembrane</keyword>
<dbReference type="InterPro" id="IPR034804">
    <property type="entry name" value="SQR/QFR_C/D"/>
</dbReference>
<dbReference type="RefSeq" id="YP_009988323.1">
    <property type="nucleotide sequence ID" value="NC_052713.1"/>
</dbReference>
<dbReference type="SUPFAM" id="SSF81343">
    <property type="entry name" value="Fumarate reductase respiratory complex transmembrane subunits"/>
    <property type="match status" value="1"/>
</dbReference>
<evidence type="ECO:0000256" key="8">
    <source>
        <dbReference type="PIRSR" id="PIRSR000178-1"/>
    </source>
</evidence>
<dbReference type="GO" id="GO:0009055">
    <property type="term" value="F:electron transfer activity"/>
    <property type="evidence" value="ECO:0007669"/>
    <property type="project" value="InterPro"/>
</dbReference>
<keyword evidence="2 8" id="KW-0349">Heme</keyword>
<comment type="cofactor">
    <cofactor evidence="8">
        <name>heme</name>
        <dbReference type="ChEBI" id="CHEBI:30413"/>
    </cofactor>
    <text evidence="8">The heme is bound between the two transmembrane subunits.</text>
</comment>
<evidence type="ECO:0000256" key="3">
    <source>
        <dbReference type="ARBA" id="ARBA00022692"/>
    </source>
</evidence>
<evidence type="ECO:0000256" key="4">
    <source>
        <dbReference type="ARBA" id="ARBA00022723"/>
    </source>
</evidence>
<sequence length="126" mass="14889">MFRDFSLLNRPLSPHLTIYLPQHSSLFSIWHRFSGILLLISLAVTLFLINIISFCGLLDFFYILNVFLSSKIKKLIFLFLSSISMYHSVNGIRHLTWNLGIWLHKDYLIYFMITLIFIFSLMLIII</sequence>
<dbReference type="PIRSF" id="PIRSF000178">
    <property type="entry name" value="SDH_cyt_b560"/>
    <property type="match status" value="1"/>
</dbReference>
<dbReference type="PANTHER" id="PTHR10978:SF18">
    <property type="entry name" value="SUCCINATE DEHYDROGENASE SUBUNIT 3-1, MITOCHONDRIAL"/>
    <property type="match status" value="1"/>
</dbReference>
<feature type="transmembrane region" description="Helical" evidence="9">
    <location>
        <begin position="75"/>
        <end position="95"/>
    </location>
</feature>
<comment type="subcellular location">
    <subcellularLocation>
        <location evidence="1">Membrane</location>
    </subcellularLocation>
</comment>
<dbReference type="PANTHER" id="PTHR10978">
    <property type="entry name" value="SUCCINATE DEHYDROGENASE CYTOCHROME B560 SUBUNIT"/>
    <property type="match status" value="1"/>
</dbReference>
<dbReference type="GO" id="GO:0006121">
    <property type="term" value="P:mitochondrial electron transport, succinate to ubiquinone"/>
    <property type="evidence" value="ECO:0007669"/>
    <property type="project" value="TreeGrafter"/>
</dbReference>
<keyword evidence="7 9" id="KW-0472">Membrane</keyword>
<dbReference type="GO" id="GO:0046872">
    <property type="term" value="F:metal ion binding"/>
    <property type="evidence" value="ECO:0007669"/>
    <property type="project" value="UniProtKB-KW"/>
</dbReference>
<evidence type="ECO:0000256" key="9">
    <source>
        <dbReference type="SAM" id="Phobius"/>
    </source>
</evidence>
<dbReference type="InterPro" id="IPR000701">
    <property type="entry name" value="SuccDH_FuR_B_TM-su"/>
</dbReference>
<dbReference type="GO" id="GO:0006099">
    <property type="term" value="P:tricarboxylic acid cycle"/>
    <property type="evidence" value="ECO:0007669"/>
    <property type="project" value="InterPro"/>
</dbReference>
<dbReference type="NCBIfam" id="TIGR02970">
    <property type="entry name" value="succ_dehyd_cytB"/>
    <property type="match status" value="1"/>
</dbReference>
<geneLocation type="mitochondrion" evidence="10"/>
<evidence type="ECO:0000256" key="2">
    <source>
        <dbReference type="ARBA" id="ARBA00022617"/>
    </source>
</evidence>
<dbReference type="EMBL" id="MT742596">
    <property type="protein sequence ID" value="QNM39461.1"/>
    <property type="molecule type" value="Genomic_DNA"/>
</dbReference>
<dbReference type="GeneID" id="62620103"/>
<dbReference type="InterPro" id="IPR014314">
    <property type="entry name" value="Succ_DH_cytb556"/>
</dbReference>
<evidence type="ECO:0000256" key="5">
    <source>
        <dbReference type="ARBA" id="ARBA00022989"/>
    </source>
</evidence>
<keyword evidence="10" id="KW-0496">Mitochondrion</keyword>
<feature type="binding site" description="axial binding residue" evidence="8">
    <location>
        <position position="87"/>
    </location>
    <ligand>
        <name>heme</name>
        <dbReference type="ChEBI" id="CHEBI:30413"/>
        <note>ligand shared with second transmembrane subunit</note>
    </ligand>
    <ligandPart>
        <name>Fe</name>
        <dbReference type="ChEBI" id="CHEBI:18248"/>
    </ligandPart>
</feature>
<evidence type="ECO:0000256" key="6">
    <source>
        <dbReference type="ARBA" id="ARBA00023004"/>
    </source>
</evidence>
<gene>
    <name evidence="10" type="primary">sdh3</name>
</gene>
<name>A0A7G9IVU0_9FLOR</name>
<organism evidence="10">
    <name type="scientific">Gelidiella fanii</name>
    <dbReference type="NCBI Taxonomy" id="485435"/>
    <lineage>
        <taxon>Eukaryota</taxon>
        <taxon>Rhodophyta</taxon>
        <taxon>Florideophyceae</taxon>
        <taxon>Rhodymeniophycidae</taxon>
        <taxon>Gelidiales</taxon>
        <taxon>Gelidiellaceae</taxon>
        <taxon>Gelidiella</taxon>
    </lineage>
</organism>
<keyword evidence="4 8" id="KW-0479">Metal-binding</keyword>
<dbReference type="Pfam" id="PF01127">
    <property type="entry name" value="Sdh_cyt"/>
    <property type="match status" value="1"/>
</dbReference>
<dbReference type="Gene3D" id="1.20.1300.10">
    <property type="entry name" value="Fumarate reductase/succinate dehydrogenase, transmembrane subunit"/>
    <property type="match status" value="1"/>
</dbReference>
<keyword evidence="6 8" id="KW-0408">Iron</keyword>
<dbReference type="EMBL" id="MT742597">
    <property type="protein sequence ID" value="QNM39484.1"/>
    <property type="molecule type" value="Genomic_DNA"/>
</dbReference>
<dbReference type="AlphaFoldDB" id="A0A7G9IVU0"/>
<keyword evidence="5 9" id="KW-1133">Transmembrane helix</keyword>
<evidence type="ECO:0000256" key="1">
    <source>
        <dbReference type="ARBA" id="ARBA00004370"/>
    </source>
</evidence>